<accession>A0A6S6T627</accession>
<evidence type="ECO:0000313" key="9">
    <source>
        <dbReference type="EMBL" id="CAA6810890.1"/>
    </source>
</evidence>
<comment type="subcellular location">
    <subcellularLocation>
        <location evidence="1">Cell membrane</location>
        <topology evidence="1">Single-pass membrane protein</topology>
    </subcellularLocation>
    <subcellularLocation>
        <location evidence="7">Cell membrane</location>
        <topology evidence="7">Single-pass type II membrane protein</topology>
    </subcellularLocation>
</comment>
<reference evidence="9" key="1">
    <citation type="submission" date="2020-01" db="EMBL/GenBank/DDBJ databases">
        <authorList>
            <person name="Meier V. D."/>
            <person name="Meier V D."/>
        </authorList>
    </citation>
    <scope>NUCLEOTIDE SEQUENCE</scope>
    <source>
        <strain evidence="9">HLG_WM_MAG_10</strain>
    </source>
</reference>
<keyword evidence="3" id="KW-1003">Cell membrane</keyword>
<name>A0A6S6T627_9BACT</name>
<evidence type="ECO:0000256" key="2">
    <source>
        <dbReference type="ARBA" id="ARBA00005811"/>
    </source>
</evidence>
<dbReference type="EMBL" id="CACVAQ010000169">
    <property type="protein sequence ID" value="CAA6810890.1"/>
    <property type="molecule type" value="Genomic_DNA"/>
</dbReference>
<keyword evidence="7" id="KW-0813">Transport</keyword>
<protein>
    <recommendedName>
        <fullName evidence="10">Biopolymer transporter ExbD</fullName>
    </recommendedName>
</protein>
<keyword evidence="6 8" id="KW-0472">Membrane</keyword>
<evidence type="ECO:0000256" key="4">
    <source>
        <dbReference type="ARBA" id="ARBA00022692"/>
    </source>
</evidence>
<gene>
    <name evidence="9" type="ORF">HELGO_WM14605</name>
</gene>
<proteinExistence type="inferred from homology"/>
<keyword evidence="5 8" id="KW-1133">Transmembrane helix</keyword>
<evidence type="ECO:0000256" key="6">
    <source>
        <dbReference type="ARBA" id="ARBA00023136"/>
    </source>
</evidence>
<evidence type="ECO:0000256" key="5">
    <source>
        <dbReference type="ARBA" id="ARBA00022989"/>
    </source>
</evidence>
<feature type="transmembrane region" description="Helical" evidence="8">
    <location>
        <begin position="12"/>
        <end position="34"/>
    </location>
</feature>
<evidence type="ECO:0000256" key="3">
    <source>
        <dbReference type="ARBA" id="ARBA00022475"/>
    </source>
</evidence>
<evidence type="ECO:0000256" key="8">
    <source>
        <dbReference type="SAM" id="Phobius"/>
    </source>
</evidence>
<dbReference type="GO" id="GO:0005886">
    <property type="term" value="C:plasma membrane"/>
    <property type="evidence" value="ECO:0007669"/>
    <property type="project" value="UniProtKB-SubCell"/>
</dbReference>
<evidence type="ECO:0000256" key="1">
    <source>
        <dbReference type="ARBA" id="ARBA00004162"/>
    </source>
</evidence>
<dbReference type="GO" id="GO:0022857">
    <property type="term" value="F:transmembrane transporter activity"/>
    <property type="evidence" value="ECO:0007669"/>
    <property type="project" value="InterPro"/>
</dbReference>
<dbReference type="InterPro" id="IPR003400">
    <property type="entry name" value="ExbD"/>
</dbReference>
<dbReference type="GO" id="GO:0015031">
    <property type="term" value="P:protein transport"/>
    <property type="evidence" value="ECO:0007669"/>
    <property type="project" value="UniProtKB-KW"/>
</dbReference>
<comment type="similarity">
    <text evidence="2 7">Belongs to the ExbD/TolR family.</text>
</comment>
<evidence type="ECO:0000256" key="7">
    <source>
        <dbReference type="RuleBase" id="RU003879"/>
    </source>
</evidence>
<sequence>MSKFKKKGKKGAPAITTASLPDIVFMLLFFFMVVTKMRDSEIMVKIQVPNASELQKLEKKSLVTHIYIGSPVEKYIPQMGTAPRIQLNDQFAEATQIPLFIANEKTKVVRAKDRDKMTCAMRIDKGVKMGIVTDVKTELRKIDFRKVSYLATDLGEQ</sequence>
<keyword evidence="4 7" id="KW-0812">Transmembrane</keyword>
<keyword evidence="7" id="KW-0653">Protein transport</keyword>
<dbReference type="Pfam" id="PF02472">
    <property type="entry name" value="ExbD"/>
    <property type="match status" value="1"/>
</dbReference>
<evidence type="ECO:0008006" key="10">
    <source>
        <dbReference type="Google" id="ProtNLM"/>
    </source>
</evidence>
<dbReference type="AlphaFoldDB" id="A0A6S6T627"/>
<organism evidence="9">
    <name type="scientific">uncultured Aureispira sp</name>
    <dbReference type="NCBI Taxonomy" id="1331704"/>
    <lineage>
        <taxon>Bacteria</taxon>
        <taxon>Pseudomonadati</taxon>
        <taxon>Bacteroidota</taxon>
        <taxon>Saprospiria</taxon>
        <taxon>Saprospirales</taxon>
        <taxon>Saprospiraceae</taxon>
        <taxon>Aureispira</taxon>
        <taxon>environmental samples</taxon>
    </lineage>
</organism>